<proteinExistence type="predicted"/>
<dbReference type="AlphaFoldDB" id="X0UK02"/>
<evidence type="ECO:0000256" key="1">
    <source>
        <dbReference type="SAM" id="MobiDB-lite"/>
    </source>
</evidence>
<comment type="caution">
    <text evidence="2">The sequence shown here is derived from an EMBL/GenBank/DDBJ whole genome shotgun (WGS) entry which is preliminary data.</text>
</comment>
<sequence>MSRVRPNKLVSSTVPQENKADATYSDTEITIKEHQNGDTLSEFEIDVTTIFDGTAPKASIGIDSNHEKYLTEDQCYLKATGTYIIEDTEILSANETIKLFITPDGSTQGVLSGTVRFLDT</sequence>
<evidence type="ECO:0008006" key="3">
    <source>
        <dbReference type="Google" id="ProtNLM"/>
    </source>
</evidence>
<dbReference type="EMBL" id="BARS01020340">
    <property type="protein sequence ID" value="GAG06134.1"/>
    <property type="molecule type" value="Genomic_DNA"/>
</dbReference>
<gene>
    <name evidence="2" type="ORF">S01H1_32812</name>
</gene>
<reference evidence="2" key="1">
    <citation type="journal article" date="2014" name="Front. Microbiol.">
        <title>High frequency of phylogenetically diverse reductive dehalogenase-homologous genes in deep subseafloor sedimentary metagenomes.</title>
        <authorList>
            <person name="Kawai M."/>
            <person name="Futagami T."/>
            <person name="Toyoda A."/>
            <person name="Takaki Y."/>
            <person name="Nishi S."/>
            <person name="Hori S."/>
            <person name="Arai W."/>
            <person name="Tsubouchi T."/>
            <person name="Morono Y."/>
            <person name="Uchiyama I."/>
            <person name="Ito T."/>
            <person name="Fujiyama A."/>
            <person name="Inagaki F."/>
            <person name="Takami H."/>
        </authorList>
    </citation>
    <scope>NUCLEOTIDE SEQUENCE</scope>
    <source>
        <strain evidence="2">Expedition CK06-06</strain>
    </source>
</reference>
<accession>X0UK02</accession>
<feature type="region of interest" description="Disordered" evidence="1">
    <location>
        <begin position="1"/>
        <end position="22"/>
    </location>
</feature>
<feature type="non-terminal residue" evidence="2">
    <location>
        <position position="120"/>
    </location>
</feature>
<evidence type="ECO:0000313" key="2">
    <source>
        <dbReference type="EMBL" id="GAG06134.1"/>
    </source>
</evidence>
<protein>
    <recommendedName>
        <fullName evidence="3">BppU N-terminal domain-containing protein</fullName>
    </recommendedName>
</protein>
<organism evidence="2">
    <name type="scientific">marine sediment metagenome</name>
    <dbReference type="NCBI Taxonomy" id="412755"/>
    <lineage>
        <taxon>unclassified sequences</taxon>
        <taxon>metagenomes</taxon>
        <taxon>ecological metagenomes</taxon>
    </lineage>
</organism>
<name>X0UK02_9ZZZZ</name>